<dbReference type="KEGG" id="moc:BB934_35220"/>
<dbReference type="KEGG" id="moc:BB934_06855"/>
<dbReference type="EMBL" id="CP016616">
    <property type="protein sequence ID" value="ANY80641.1"/>
    <property type="molecule type" value="Genomic_DNA"/>
</dbReference>
<dbReference type="InterPro" id="IPR006199">
    <property type="entry name" value="LexA_DNA-bd_dom"/>
</dbReference>
<protein>
    <submittedName>
        <fullName evidence="3">Transcriptional regulator</fullName>
    </submittedName>
</protein>
<name>A0A1B2EKX1_9HYPH</name>
<evidence type="ECO:0000259" key="1">
    <source>
        <dbReference type="Pfam" id="PF01726"/>
    </source>
</evidence>
<evidence type="ECO:0000313" key="3">
    <source>
        <dbReference type="EMBL" id="ANY80626.1"/>
    </source>
</evidence>
<dbReference type="InterPro" id="IPR036388">
    <property type="entry name" value="WH-like_DNA-bd_sf"/>
</dbReference>
<evidence type="ECO:0000313" key="2">
    <source>
        <dbReference type="EMBL" id="ANY77991.1"/>
    </source>
</evidence>
<dbReference type="EMBL" id="CP016618">
    <property type="protein sequence ID" value="ANY83516.1"/>
    <property type="molecule type" value="Genomic_DNA"/>
</dbReference>
<dbReference type="GO" id="GO:0006508">
    <property type="term" value="P:proteolysis"/>
    <property type="evidence" value="ECO:0007669"/>
    <property type="project" value="InterPro"/>
</dbReference>
<dbReference type="EMBL" id="CP016616">
    <property type="protein sequence ID" value="ANY80626.1"/>
    <property type="molecule type" value="Genomic_DNA"/>
</dbReference>
<dbReference type="KEGG" id="moc:BB934_22315"/>
<dbReference type="GO" id="GO:0004252">
    <property type="term" value="F:serine-type endopeptidase activity"/>
    <property type="evidence" value="ECO:0007669"/>
    <property type="project" value="InterPro"/>
</dbReference>
<dbReference type="OrthoDB" id="9802364at2"/>
<dbReference type="KEGG" id="moc:BB934_35670"/>
<evidence type="ECO:0000313" key="4">
    <source>
        <dbReference type="EMBL" id="ANY80641.1"/>
    </source>
</evidence>
<dbReference type="EMBL" id="CP016616">
    <property type="protein sequence ID" value="ANY77991.1"/>
    <property type="molecule type" value="Genomic_DNA"/>
</dbReference>
<keyword evidence="5" id="KW-0614">Plasmid</keyword>
<dbReference type="Pfam" id="PF01726">
    <property type="entry name" value="LexA_DNA_bind"/>
    <property type="match status" value="1"/>
</dbReference>
<dbReference type="SUPFAM" id="SSF46785">
    <property type="entry name" value="Winged helix' DNA-binding domain"/>
    <property type="match status" value="1"/>
</dbReference>
<reference evidence="3" key="1">
    <citation type="submission" date="2016-07" db="EMBL/GenBank/DDBJ databases">
        <title>Microvirga ossetica sp. nov. a new species of rhizobia isolated from root nodules of the legume species Vicia alpestris Steven originated from North Ossetia region in the Caucasus.</title>
        <authorList>
            <person name="Safronova V.I."/>
            <person name="Kuznetsova I.G."/>
            <person name="Sazanova A.L."/>
            <person name="Belimov A."/>
            <person name="Andronov E."/>
            <person name="Osledkin Y.S."/>
            <person name="Onishchuk O.P."/>
            <person name="Kurchak O.N."/>
            <person name="Shaposhnikov A.I."/>
            <person name="Willems A."/>
            <person name="Tikhonovich I.A."/>
        </authorList>
    </citation>
    <scope>NUCLEOTIDE SEQUENCE [LARGE SCALE GENOMIC DNA]</scope>
    <source>
        <strain evidence="3">V5/3M</strain>
        <plasmid evidence="5">unnamed3</plasmid>
    </source>
</reference>
<dbReference type="AlphaFoldDB" id="A0A1B2EKX1"/>
<dbReference type="KEGG" id="moc:BB934_22400"/>
<dbReference type="InterPro" id="IPR036390">
    <property type="entry name" value="WH_DNA-bd_sf"/>
</dbReference>
<geneLocation type="plasmid" evidence="5">
    <name>unnamed3</name>
</geneLocation>
<sequence>MSEKSFTDRQGQYLAFIDAYTRVHGRPPAETDMQSHFQVTPPSVHQMILTLERAGLIRRQPGVARSIEVLVAPECLPLLRHPQPVKSSGPRI</sequence>
<dbReference type="EMBL" id="CP016618">
    <property type="protein sequence ID" value="ANY83597.1"/>
    <property type="molecule type" value="Genomic_DNA"/>
</dbReference>
<proteinExistence type="predicted"/>
<accession>A0A1B2EKX1</accession>
<dbReference type="Gene3D" id="1.10.10.10">
    <property type="entry name" value="Winged helix-like DNA-binding domain superfamily/Winged helix DNA-binding domain"/>
    <property type="match status" value="1"/>
</dbReference>
<evidence type="ECO:0000313" key="6">
    <source>
        <dbReference type="EMBL" id="ANY83597.1"/>
    </source>
</evidence>
<organism evidence="3">
    <name type="scientific">Microvirga ossetica</name>
    <dbReference type="NCBI Taxonomy" id="1882682"/>
    <lineage>
        <taxon>Bacteria</taxon>
        <taxon>Pseudomonadati</taxon>
        <taxon>Pseudomonadota</taxon>
        <taxon>Alphaproteobacteria</taxon>
        <taxon>Hyphomicrobiales</taxon>
        <taxon>Methylobacteriaceae</taxon>
        <taxon>Microvirga</taxon>
    </lineage>
</organism>
<gene>
    <name evidence="2" type="ORF">BB934_06855</name>
    <name evidence="3" type="ORF">BB934_22315</name>
    <name evidence="4" type="ORF">BB934_22400</name>
    <name evidence="5" type="ORF">BB934_35220</name>
    <name evidence="6" type="ORF">BB934_35670</name>
</gene>
<feature type="domain" description="LexA repressor DNA-binding" evidence="1">
    <location>
        <begin position="4"/>
        <end position="65"/>
    </location>
</feature>
<dbReference type="RefSeq" id="WP_099508982.1">
    <property type="nucleotide sequence ID" value="NZ_CP016616.1"/>
</dbReference>
<evidence type="ECO:0000313" key="5">
    <source>
        <dbReference type="EMBL" id="ANY83516.1"/>
    </source>
</evidence>